<evidence type="ECO:0000256" key="3">
    <source>
        <dbReference type="ARBA" id="ARBA00022692"/>
    </source>
</evidence>
<evidence type="ECO:0000256" key="2">
    <source>
        <dbReference type="ARBA" id="ARBA00022475"/>
    </source>
</evidence>
<evidence type="ECO:0000256" key="7">
    <source>
        <dbReference type="ARBA" id="ARBA00024197"/>
    </source>
</evidence>
<dbReference type="RefSeq" id="WP_185978954.1">
    <property type="nucleotide sequence ID" value="NZ_JACBGI020000028.1"/>
</dbReference>
<dbReference type="PANTHER" id="PTHR38035:SF1">
    <property type="entry name" value="ANCILLARY SECYEG TRANSLOCON SUBUNIT"/>
    <property type="match status" value="1"/>
</dbReference>
<evidence type="ECO:0000256" key="4">
    <source>
        <dbReference type="ARBA" id="ARBA00022989"/>
    </source>
</evidence>
<dbReference type="InterPro" id="IPR011990">
    <property type="entry name" value="TPR-like_helical_dom_sf"/>
</dbReference>
<evidence type="ECO:0000256" key="1">
    <source>
        <dbReference type="ARBA" id="ARBA00004401"/>
    </source>
</evidence>
<keyword evidence="5 9" id="KW-0472">Membrane</keyword>
<keyword evidence="3 9" id="KW-0812">Transmembrane</keyword>
<evidence type="ECO:0000259" key="10">
    <source>
        <dbReference type="Pfam" id="PF09976"/>
    </source>
</evidence>
<comment type="caution">
    <text evidence="11">The sequence shown here is derived from an EMBL/GenBank/DDBJ whole genome shotgun (WGS) entry which is preliminary data.</text>
</comment>
<dbReference type="Pfam" id="PF09976">
    <property type="entry name" value="TPR_21"/>
    <property type="match status" value="1"/>
</dbReference>
<evidence type="ECO:0000313" key="11">
    <source>
        <dbReference type="EMBL" id="MBF6058808.1"/>
    </source>
</evidence>
<evidence type="ECO:0000256" key="9">
    <source>
        <dbReference type="SAM" id="Phobius"/>
    </source>
</evidence>
<sequence>MSRYETEDEQIDAIKSWWKKNGNSIITSVLVVAVAVAGWRYWQNSQYVNAANASSVYEMLQLSNDQGKFGEVSREALKLEQEQPDSPYAWGAALLHAKFSFEKGDMDTAESQLQWVIDQAKDAEIRRVAQLRLLRVSIDQGKNDQANALVQALQAEKLTTQESAYLAYVKGLYALKLDQKEEARSAFQAVLDNSGSEQNLRGLAQIQLDDLS</sequence>
<dbReference type="InterPro" id="IPR026039">
    <property type="entry name" value="YfgM"/>
</dbReference>
<comment type="subcellular location">
    <subcellularLocation>
        <location evidence="1">Cell membrane</location>
        <topology evidence="1">Single-pass type II membrane protein</topology>
    </subcellularLocation>
</comment>
<proteinExistence type="inferred from homology"/>
<keyword evidence="12" id="KW-1185">Reference proteome</keyword>
<evidence type="ECO:0000256" key="6">
    <source>
        <dbReference type="ARBA" id="ARBA00023186"/>
    </source>
</evidence>
<evidence type="ECO:0000256" key="8">
    <source>
        <dbReference type="ARBA" id="ARBA00024235"/>
    </source>
</evidence>
<accession>A0ABS0C0E1</accession>
<evidence type="ECO:0000256" key="5">
    <source>
        <dbReference type="ARBA" id="ARBA00023136"/>
    </source>
</evidence>
<feature type="domain" description="Ancillary SecYEG translocon subunit/Cell division coordinator CpoB TPR" evidence="10">
    <location>
        <begin position="15"/>
        <end position="211"/>
    </location>
</feature>
<dbReference type="Gene3D" id="1.25.40.10">
    <property type="entry name" value="Tetratricopeptide repeat domain"/>
    <property type="match status" value="1"/>
</dbReference>
<dbReference type="EMBL" id="JACBGI020000028">
    <property type="protein sequence ID" value="MBF6058808.1"/>
    <property type="molecule type" value="Genomic_DNA"/>
</dbReference>
<organism evidence="11 12">
    <name type="scientific">Thiomicrorhabdus heinhorstiae</name>
    <dbReference type="NCBI Taxonomy" id="2748010"/>
    <lineage>
        <taxon>Bacteria</taxon>
        <taxon>Pseudomonadati</taxon>
        <taxon>Pseudomonadota</taxon>
        <taxon>Gammaproteobacteria</taxon>
        <taxon>Thiotrichales</taxon>
        <taxon>Piscirickettsiaceae</taxon>
        <taxon>Thiomicrorhabdus</taxon>
    </lineage>
</organism>
<dbReference type="PIRSF" id="PIRSF006170">
    <property type="entry name" value="YfgM"/>
    <property type="match status" value="1"/>
</dbReference>
<reference evidence="11 12" key="1">
    <citation type="submission" date="2020-11" db="EMBL/GenBank/DDBJ databases">
        <title>Sulfur oxidizing isolate from Hospital Hole Sinkhole.</title>
        <authorList>
            <person name="Scott K.M."/>
        </authorList>
    </citation>
    <scope>NUCLEOTIDE SEQUENCE [LARGE SCALE GENOMIC DNA]</scope>
    <source>
        <strain evidence="11 12">HH1</strain>
    </source>
</reference>
<evidence type="ECO:0000313" key="12">
    <source>
        <dbReference type="Proteomes" id="UP001193680"/>
    </source>
</evidence>
<dbReference type="Proteomes" id="UP001193680">
    <property type="component" value="Unassembled WGS sequence"/>
</dbReference>
<keyword evidence="4 9" id="KW-1133">Transmembrane helix</keyword>
<dbReference type="PANTHER" id="PTHR38035">
    <property type="entry name" value="UPF0070 PROTEIN YFGM"/>
    <property type="match status" value="1"/>
</dbReference>
<dbReference type="InterPro" id="IPR018704">
    <property type="entry name" value="SecYEG/CpoB_TPR"/>
</dbReference>
<keyword evidence="6" id="KW-0143">Chaperone</keyword>
<dbReference type="SUPFAM" id="SSF48452">
    <property type="entry name" value="TPR-like"/>
    <property type="match status" value="1"/>
</dbReference>
<name>A0ABS0C0E1_9GAMM</name>
<protein>
    <recommendedName>
        <fullName evidence="8">Ancillary SecYEG translocon subunit</fullName>
    </recommendedName>
</protein>
<keyword evidence="2" id="KW-1003">Cell membrane</keyword>
<feature type="transmembrane region" description="Helical" evidence="9">
    <location>
        <begin position="21"/>
        <end position="42"/>
    </location>
</feature>
<gene>
    <name evidence="11" type="ORF">H8792_010690</name>
</gene>
<comment type="similarity">
    <text evidence="7">Belongs to the YfgM family.</text>
</comment>